<dbReference type="RefSeq" id="WP_068364817.1">
    <property type="nucleotide sequence ID" value="NZ_CP019337.1"/>
</dbReference>
<organism evidence="1 2">
    <name type="scientific">Polaribacter reichenbachii</name>
    <dbReference type="NCBI Taxonomy" id="996801"/>
    <lineage>
        <taxon>Bacteria</taxon>
        <taxon>Pseudomonadati</taxon>
        <taxon>Bacteroidota</taxon>
        <taxon>Flavobacteriia</taxon>
        <taxon>Flavobacteriales</taxon>
        <taxon>Flavobacteriaceae</taxon>
    </lineage>
</organism>
<gene>
    <name evidence="1" type="ORF">LPB301_16545</name>
</gene>
<accession>A0A1B8TQ42</accession>
<name>A0A1B8TQ42_9FLAO</name>
<dbReference type="Proteomes" id="UP000092612">
    <property type="component" value="Unassembled WGS sequence"/>
</dbReference>
<evidence type="ECO:0000313" key="2">
    <source>
        <dbReference type="Proteomes" id="UP000092612"/>
    </source>
</evidence>
<dbReference type="EMBL" id="LSFL01000042">
    <property type="protein sequence ID" value="OBY61664.1"/>
    <property type="molecule type" value="Genomic_DNA"/>
</dbReference>
<evidence type="ECO:0008006" key="3">
    <source>
        <dbReference type="Google" id="ProtNLM"/>
    </source>
</evidence>
<evidence type="ECO:0000313" key="1">
    <source>
        <dbReference type="EMBL" id="OBY61664.1"/>
    </source>
</evidence>
<dbReference type="Pfam" id="PF14054">
    <property type="entry name" value="DUF4249"/>
    <property type="match status" value="1"/>
</dbReference>
<keyword evidence="2" id="KW-1185">Reference proteome</keyword>
<comment type="caution">
    <text evidence="1">The sequence shown here is derived from an EMBL/GenBank/DDBJ whole genome shotgun (WGS) entry which is preliminary data.</text>
</comment>
<sequence>MKKIVYFISIGILLAITNSCIEEFDAATEEFEDALVVEATITNELKYHEILLSRTYKFEDYEPNLEPGAVIKIETSNNETYSFRESGLGVYTSTQMFKAEPNVEYTLSINTKDGNEYVSQSTQLTNVTSIDNVYASKTIDEDGVEGVGLYVDSYDPSNNSKYYGYAFEETYKVVVPYWSPDDLILNSSGGFSVVPRSQEEQTCYNTIASKGRMLVNTNLLEEDRISEFLLKFIPSDNIRLNTRYSILVKQYTQSRESYNYLKVLDEFSSSQSLLSQIQPGFLSSNIYEVNNSNEKVLGFFEVSSISEKRIFFNREDVLDSFYAWPCTIIDPPANELTTMVRLDRVTLVYEKPMGEDGGPYDVVARICGDCTMSGSNIKPDFWED</sequence>
<reference evidence="2" key="1">
    <citation type="submission" date="2016-02" db="EMBL/GenBank/DDBJ databases">
        <title>Paenibacillus sp. LPB0068, isolated from Crassostrea gigas.</title>
        <authorList>
            <person name="Shin S.-K."/>
            <person name="Yi H."/>
        </authorList>
    </citation>
    <scope>NUCLEOTIDE SEQUENCE [LARGE SCALE GENOMIC DNA]</scope>
    <source>
        <strain evidence="2">KCTC 23969</strain>
    </source>
</reference>
<dbReference type="KEGG" id="prn:BW723_11220"/>
<dbReference type="AlphaFoldDB" id="A0A1B8TQ42"/>
<dbReference type="STRING" id="996801.BW723_11220"/>
<proteinExistence type="predicted"/>
<protein>
    <recommendedName>
        <fullName evidence="3">DUF4249 domain-containing protein</fullName>
    </recommendedName>
</protein>
<dbReference type="InterPro" id="IPR025345">
    <property type="entry name" value="DUF4249"/>
</dbReference>
<dbReference type="OrthoDB" id="1062680at2"/>